<feature type="compositionally biased region" description="Acidic residues" evidence="6">
    <location>
        <begin position="522"/>
        <end position="539"/>
    </location>
</feature>
<evidence type="ECO:0000256" key="6">
    <source>
        <dbReference type="SAM" id="MobiDB-lite"/>
    </source>
</evidence>
<evidence type="ECO:0000256" key="1">
    <source>
        <dbReference type="ARBA" id="ARBA00004245"/>
    </source>
</evidence>
<dbReference type="GO" id="GO:0005869">
    <property type="term" value="C:dynactin complex"/>
    <property type="evidence" value="ECO:0007669"/>
    <property type="project" value="TreeGrafter"/>
</dbReference>
<dbReference type="Proteomes" id="UP000251714">
    <property type="component" value="Unassembled WGS sequence"/>
</dbReference>
<keyword evidence="3" id="KW-0206">Cytoskeleton</keyword>
<gene>
    <name evidence="7" type="ORF">FPRO05_07767</name>
</gene>
<dbReference type="SUPFAM" id="SSF51161">
    <property type="entry name" value="Trimeric LpxA-like enzymes"/>
    <property type="match status" value="1"/>
</dbReference>
<reference evidence="7 8" key="1">
    <citation type="submission" date="2017-12" db="EMBL/GenBank/DDBJ databases">
        <title>Genome sequence of the mycotoxigenic crop pathogen Fusarium proliferatum, strain ITEM 2341 from Date Palm.</title>
        <authorList>
            <person name="Almiman B.F."/>
            <person name="Shittu T.A."/>
            <person name="Muthumeenakshi S."/>
            <person name="Baroncelli R."/>
            <person name="Sreenivasaprasada S."/>
        </authorList>
    </citation>
    <scope>NUCLEOTIDE SEQUENCE [LARGE SCALE GENOMIC DNA]</scope>
    <source>
        <strain evidence="7 8">ITEM 2341</strain>
    </source>
</reference>
<evidence type="ECO:0000256" key="2">
    <source>
        <dbReference type="ARBA" id="ARBA00022490"/>
    </source>
</evidence>
<dbReference type="PANTHER" id="PTHR46126">
    <property type="entry name" value="DYNACTIN SUBUNIT 5"/>
    <property type="match status" value="1"/>
</dbReference>
<protein>
    <recommendedName>
        <fullName evidence="5">Dynactin subunit 5</fullName>
    </recommendedName>
</protein>
<comment type="similarity">
    <text evidence="4">Belongs to the dynactin subunits 5/6 family. Dynactin subunit 5 subfamily.</text>
</comment>
<evidence type="ECO:0000256" key="5">
    <source>
        <dbReference type="ARBA" id="ARBA00034865"/>
    </source>
</evidence>
<dbReference type="CDD" id="cd03359">
    <property type="entry name" value="LbH_Dynactin_5"/>
    <property type="match status" value="1"/>
</dbReference>
<evidence type="ECO:0000313" key="7">
    <source>
        <dbReference type="EMBL" id="RBA21453.1"/>
    </source>
</evidence>
<dbReference type="Pfam" id="PF21711">
    <property type="entry name" value="DCTN5"/>
    <property type="match status" value="1"/>
</dbReference>
<dbReference type="AlphaFoldDB" id="A0A365NKZ0"/>
<dbReference type="EMBL" id="PKMI01000002">
    <property type="protein sequence ID" value="RBA21453.1"/>
    <property type="molecule type" value="Genomic_DNA"/>
</dbReference>
<proteinExistence type="inferred from homology"/>
<dbReference type="InterPro" id="IPR047125">
    <property type="entry name" value="DCTN5"/>
</dbReference>
<comment type="caution">
    <text evidence="7">The sequence shown here is derived from an EMBL/GenBank/DDBJ whole genome shotgun (WGS) entry which is preliminary data.</text>
</comment>
<name>A0A365NKZ0_GIBIN</name>
<accession>A0A365NKZ0</accession>
<evidence type="ECO:0000256" key="4">
    <source>
        <dbReference type="ARBA" id="ARBA00034706"/>
    </source>
</evidence>
<keyword evidence="2" id="KW-0963">Cytoplasm</keyword>
<organism evidence="7 8">
    <name type="scientific">Gibberella intermedia</name>
    <name type="common">Bulb rot disease fungus</name>
    <name type="synonym">Fusarium proliferatum</name>
    <dbReference type="NCBI Taxonomy" id="948311"/>
    <lineage>
        <taxon>Eukaryota</taxon>
        <taxon>Fungi</taxon>
        <taxon>Dikarya</taxon>
        <taxon>Ascomycota</taxon>
        <taxon>Pezizomycotina</taxon>
        <taxon>Sordariomycetes</taxon>
        <taxon>Hypocreomycetidae</taxon>
        <taxon>Hypocreales</taxon>
        <taxon>Nectriaceae</taxon>
        <taxon>Fusarium</taxon>
        <taxon>Fusarium fujikuroi species complex</taxon>
    </lineage>
</organism>
<evidence type="ECO:0000313" key="8">
    <source>
        <dbReference type="Proteomes" id="UP000251714"/>
    </source>
</evidence>
<evidence type="ECO:0000256" key="3">
    <source>
        <dbReference type="ARBA" id="ARBA00023212"/>
    </source>
</evidence>
<feature type="compositionally biased region" description="Gly residues" evidence="6">
    <location>
        <begin position="511"/>
        <end position="520"/>
    </location>
</feature>
<comment type="subcellular location">
    <subcellularLocation>
        <location evidence="1">Cytoplasm</location>
        <location evidence="1">Cytoskeleton</location>
    </subcellularLocation>
</comment>
<dbReference type="InterPro" id="IPR011004">
    <property type="entry name" value="Trimer_LpxA-like_sf"/>
</dbReference>
<feature type="region of interest" description="Disordered" evidence="6">
    <location>
        <begin position="509"/>
        <end position="547"/>
    </location>
</feature>
<dbReference type="PANTHER" id="PTHR46126:SF1">
    <property type="entry name" value="DYNACTIN SUBUNIT 5"/>
    <property type="match status" value="1"/>
</dbReference>
<sequence length="547" mass="61127">MSRRAPKGEYIETDTGNKVARKAVLVGTQNIMLGGKTVIQPEVMIRGDLARTATSSSSGTSPANNTAVAIGRYCFLARGVLLRPPGRIYKGAFTYMPLRIGDHVFVGQGTVVQAAAVGNHVQIGKGCTIGEFAILKDYVKVLDGTVVPPSMVIPSFSIVAGQPAKVIGEIPEGGYDEFELRDMYKTIHDINSQQALAMSPPELPSKLVTVPWSEALNVEANPRRSDSSPGPFSLTVPHAIIRNTHLYNQLRYAEELDNRSLRDVINPLCEEIAHYQKQDNNEMYGLSKTIVIKYGETSLRVIRRMWDLNLVYNSRPEIPGDIPLAFAQSTWSGTLRDTVLYRMHYAEDFKIANHNQFKNGAYVTNVLTQDHRDQVERATKEREVLSAVWQEVTESSKLKFSSSTCLGMTKESALELCLETVETFHETLDRVSDDKEYEIYNGDTEEVHHHQARQLLHIAARAAANWEPRQPGSSDNILALYCEDMLRRRRNEIRKQNAELRQQLEAILGDTRGGQVGMGSDGESEYDSDDESEDSEDSDLPMFGHYN</sequence>
<dbReference type="Gene3D" id="2.160.10.10">
    <property type="entry name" value="Hexapeptide repeat proteins"/>
    <property type="match status" value="1"/>
</dbReference>